<sequence length="731" mass="83543">MRLRYISCPGSRALTFLICLLAVHASAQPWKQTQWGKDGQTIYEANGTSITSYNAKEGRQNVKIPSSLLTPKGQAAIQVEDFSYTPDENKWLIYTKSQKVWRYKTRGDYWLLDIPSGKLQQLGKGLPASSLMFAKISPDGKQVAYVSEHNLYVEDILTGKIKALTKDGNRRLINGTFDWAYEEEFDCRDGFRWSPDSRSIAYWQIDARKIRDFLMMDNTDSLYSYTVPVEYPKAGESPSSCRVGVVDINTAKTIWLQIPGDPQQHYITRMEWNPARTGLILQQLNRKQNESVLYVADPVSGKAKPIYKESDSAWIDIRSRWNSEMTGWDWINGGKSFIWVSEKDGWRHMYNVDMNGKETLITPGNYDIINLLRIDEKNNQAFILASPENPTQQYLYKVSLDGKGAPERISPIIEEGTHDYEISPDAQWAVHSFSNRYYQPHSELVFLPTHKDDLKSNIAMDLQTSRFAPRQEFFQVTTPEGVTMDGWMARPTNFDSTKKYPVVFYVYGEPAAATARDQYGAGRNFIYNGDMAADGYIYISMDNRGTPLPKGRQWRKSIYRNVGQVNVRDQAAGAQELFKRYRYLDTSRVAVWGWSGGGGMTLNLLFRYPQIYKTGIAIAAVGSLFTYDNIYQERYMGLPQENHEDYVKGSPVTYTKGLVGNLLYIHGTGDDNVHYQNAELLQNELIRNGKQFQFMSYPNRTHSINEGAGTFKHLSTLYTNYLKEHCPPGAR</sequence>
<evidence type="ECO:0000313" key="5">
    <source>
        <dbReference type="Proteomes" id="UP000199045"/>
    </source>
</evidence>
<dbReference type="GO" id="GO:0008239">
    <property type="term" value="F:dipeptidyl-peptidase activity"/>
    <property type="evidence" value="ECO:0007669"/>
    <property type="project" value="TreeGrafter"/>
</dbReference>
<dbReference type="InterPro" id="IPR029058">
    <property type="entry name" value="AB_hydrolase_fold"/>
</dbReference>
<evidence type="ECO:0000259" key="3">
    <source>
        <dbReference type="Pfam" id="PF00930"/>
    </source>
</evidence>
<dbReference type="RefSeq" id="WP_089838639.1">
    <property type="nucleotide sequence ID" value="NZ_FNBN01000014.1"/>
</dbReference>
<feature type="chain" id="PRO_5011489575" evidence="1">
    <location>
        <begin position="28"/>
        <end position="731"/>
    </location>
</feature>
<accession>A0A1G8DEK8</accession>
<protein>
    <submittedName>
        <fullName evidence="4">Dipeptidyl-peptidase-4</fullName>
    </submittedName>
</protein>
<evidence type="ECO:0000259" key="2">
    <source>
        <dbReference type="Pfam" id="PF00326"/>
    </source>
</evidence>
<reference evidence="4 5" key="1">
    <citation type="submission" date="2016-10" db="EMBL/GenBank/DDBJ databases">
        <authorList>
            <person name="de Groot N.N."/>
        </authorList>
    </citation>
    <scope>NUCLEOTIDE SEQUENCE [LARGE SCALE GENOMIC DNA]</scope>
    <source>
        <strain evidence="4 5">DSM 527</strain>
    </source>
</reference>
<evidence type="ECO:0000256" key="1">
    <source>
        <dbReference type="SAM" id="SignalP"/>
    </source>
</evidence>
<dbReference type="PANTHER" id="PTHR11731">
    <property type="entry name" value="PROTEASE FAMILY S9B,C DIPEPTIDYL-PEPTIDASE IV-RELATED"/>
    <property type="match status" value="1"/>
</dbReference>
<feature type="domain" description="Peptidase S9 prolyl oligopeptidase catalytic" evidence="2">
    <location>
        <begin position="531"/>
        <end position="723"/>
    </location>
</feature>
<dbReference type="PANTHER" id="PTHR11731:SF193">
    <property type="entry name" value="DIPEPTIDYL PEPTIDASE 9"/>
    <property type="match status" value="1"/>
</dbReference>
<dbReference type="Pfam" id="PF00930">
    <property type="entry name" value="DPPIV_N"/>
    <property type="match status" value="1"/>
</dbReference>
<dbReference type="InterPro" id="IPR002469">
    <property type="entry name" value="Peptidase_S9B_N"/>
</dbReference>
<dbReference type="SUPFAM" id="SSF53474">
    <property type="entry name" value="alpha/beta-Hydrolases"/>
    <property type="match status" value="1"/>
</dbReference>
<organism evidence="4 5">
    <name type="scientific">Chitinophaga filiformis</name>
    <name type="common">Myxococcus filiformis</name>
    <name type="synonym">Flexibacter filiformis</name>
    <dbReference type="NCBI Taxonomy" id="104663"/>
    <lineage>
        <taxon>Bacteria</taxon>
        <taxon>Pseudomonadati</taxon>
        <taxon>Bacteroidota</taxon>
        <taxon>Chitinophagia</taxon>
        <taxon>Chitinophagales</taxon>
        <taxon>Chitinophagaceae</taxon>
        <taxon>Chitinophaga</taxon>
    </lineage>
</organism>
<evidence type="ECO:0000313" key="4">
    <source>
        <dbReference type="EMBL" id="SDH56102.1"/>
    </source>
</evidence>
<dbReference type="InterPro" id="IPR050278">
    <property type="entry name" value="Serine_Prot_S9B/DPPIV"/>
</dbReference>
<dbReference type="GO" id="GO:0008236">
    <property type="term" value="F:serine-type peptidase activity"/>
    <property type="evidence" value="ECO:0007669"/>
    <property type="project" value="InterPro"/>
</dbReference>
<dbReference type="Gene3D" id="3.40.50.1820">
    <property type="entry name" value="alpha/beta hydrolase"/>
    <property type="match status" value="1"/>
</dbReference>
<dbReference type="InterPro" id="IPR001375">
    <property type="entry name" value="Peptidase_S9_cat"/>
</dbReference>
<feature type="signal peptide" evidence="1">
    <location>
        <begin position="1"/>
        <end position="27"/>
    </location>
</feature>
<dbReference type="SUPFAM" id="SSF82171">
    <property type="entry name" value="DPP6 N-terminal domain-like"/>
    <property type="match status" value="1"/>
</dbReference>
<gene>
    <name evidence="4" type="ORF">SAMN04488121_11490</name>
</gene>
<keyword evidence="1" id="KW-0732">Signal</keyword>
<proteinExistence type="predicted"/>
<feature type="domain" description="Dipeptidylpeptidase IV N-terminal" evidence="3">
    <location>
        <begin position="86"/>
        <end position="435"/>
    </location>
</feature>
<dbReference type="STRING" id="104663.SAMN04488121_11490"/>
<dbReference type="EMBL" id="FNBN01000014">
    <property type="protein sequence ID" value="SDH56102.1"/>
    <property type="molecule type" value="Genomic_DNA"/>
</dbReference>
<dbReference type="Pfam" id="PF00326">
    <property type="entry name" value="Peptidase_S9"/>
    <property type="match status" value="1"/>
</dbReference>
<dbReference type="Gene3D" id="2.140.10.30">
    <property type="entry name" value="Dipeptidylpeptidase IV, N-terminal domain"/>
    <property type="match status" value="1"/>
</dbReference>
<name>A0A1G8DEK8_CHIFI</name>
<dbReference type="GO" id="GO:0006508">
    <property type="term" value="P:proteolysis"/>
    <property type="evidence" value="ECO:0007669"/>
    <property type="project" value="InterPro"/>
</dbReference>
<dbReference type="OrthoDB" id="9812921at2"/>
<dbReference type="AlphaFoldDB" id="A0A1G8DEK8"/>
<dbReference type="Proteomes" id="UP000199045">
    <property type="component" value="Unassembled WGS sequence"/>
</dbReference>